<keyword evidence="2" id="KW-1185">Reference proteome</keyword>
<protein>
    <recommendedName>
        <fullName evidence="3">Cysteine dioxygenase</fullName>
    </recommendedName>
</protein>
<sequence length="195" mass="23820">MQRLLRHFSKYLPLKQIYHQQDTDQCKTLILERYNIFSIENGPGLVLHRFVHSDPDRGYHDHPWQFGISLILSGSYREIKVKHQTREIQERIYRAGSVNYFNGKDYHRVLLYPVVKFNVELNSQNRENNERTHNSNEEEEEVWTLFFHWKRVKHWGFLKQLDPMKEKECHEEGQWEYHQYSQSIKDADGAWWERT</sequence>
<dbReference type="InterPro" id="IPR011051">
    <property type="entry name" value="RmlC_Cupin_sf"/>
</dbReference>
<dbReference type="SUPFAM" id="SSF51182">
    <property type="entry name" value="RmlC-like cupins"/>
    <property type="match status" value="1"/>
</dbReference>
<proteinExistence type="predicted"/>
<comment type="caution">
    <text evidence="1">The sequence shown here is derived from an EMBL/GenBank/DDBJ whole genome shotgun (WGS) entry which is preliminary data.</text>
</comment>
<evidence type="ECO:0000313" key="2">
    <source>
        <dbReference type="Proteomes" id="UP000816034"/>
    </source>
</evidence>
<dbReference type="AlphaFoldDB" id="A0AA88GBC9"/>
<evidence type="ECO:0008006" key="3">
    <source>
        <dbReference type="Google" id="ProtNLM"/>
    </source>
</evidence>
<reference evidence="1 2" key="1">
    <citation type="journal article" date="2018" name="BMC Genomics">
        <title>The genome of Naegleria lovaniensis, the basis for a comparative approach to unravel pathogenicity factors of the human pathogenic amoeba N. fowleri.</title>
        <authorList>
            <person name="Liechti N."/>
            <person name="Schurch N."/>
            <person name="Bruggmann R."/>
            <person name="Wittwer M."/>
        </authorList>
    </citation>
    <scope>NUCLEOTIDE SEQUENCE [LARGE SCALE GENOMIC DNA]</scope>
    <source>
        <strain evidence="1 2">ATCC 30569</strain>
    </source>
</reference>
<evidence type="ECO:0000313" key="1">
    <source>
        <dbReference type="EMBL" id="KAG2374552.1"/>
    </source>
</evidence>
<dbReference type="Proteomes" id="UP000816034">
    <property type="component" value="Unassembled WGS sequence"/>
</dbReference>
<gene>
    <name evidence="1" type="ORF">C9374_010571</name>
</gene>
<organism evidence="1 2">
    <name type="scientific">Naegleria lovaniensis</name>
    <name type="common">Amoeba</name>
    <dbReference type="NCBI Taxonomy" id="51637"/>
    <lineage>
        <taxon>Eukaryota</taxon>
        <taxon>Discoba</taxon>
        <taxon>Heterolobosea</taxon>
        <taxon>Tetramitia</taxon>
        <taxon>Eutetramitia</taxon>
        <taxon>Vahlkampfiidae</taxon>
        <taxon>Naegleria</taxon>
    </lineage>
</organism>
<accession>A0AA88GBC9</accession>
<dbReference type="GeneID" id="68103025"/>
<name>A0AA88GBC9_NAELO</name>
<dbReference type="EMBL" id="PYSW02000044">
    <property type="protein sequence ID" value="KAG2374552.1"/>
    <property type="molecule type" value="Genomic_DNA"/>
</dbReference>
<dbReference type="RefSeq" id="XP_044543726.1">
    <property type="nucleotide sequence ID" value="XM_044686130.1"/>
</dbReference>